<evidence type="ECO:0000313" key="2">
    <source>
        <dbReference type="Proteomes" id="UP000756346"/>
    </source>
</evidence>
<accession>A0A9P9C0G1</accession>
<dbReference type="GeneID" id="70178311"/>
<organism evidence="1 2">
    <name type="scientific">Microdochium trichocladiopsis</name>
    <dbReference type="NCBI Taxonomy" id="1682393"/>
    <lineage>
        <taxon>Eukaryota</taxon>
        <taxon>Fungi</taxon>
        <taxon>Dikarya</taxon>
        <taxon>Ascomycota</taxon>
        <taxon>Pezizomycotina</taxon>
        <taxon>Sordariomycetes</taxon>
        <taxon>Xylariomycetidae</taxon>
        <taxon>Xylariales</taxon>
        <taxon>Microdochiaceae</taxon>
        <taxon>Microdochium</taxon>
    </lineage>
</organism>
<keyword evidence="2" id="KW-1185">Reference proteome</keyword>
<sequence length="159" mass="17609">MSPELILGRPPWISFSPTRLTQAHSRLKGLGSAINNHKPEPARYYLIPRASLGQHVGSSDPQANTVSGSWPINNSHNIRQLLHSPALLPAHARNKIPRIIPVPRLSSTPPSQGYKPGPFLYTRCSHLARCDNWRRQRSVFGGNLAPGRLLWDSVSYALA</sequence>
<reference evidence="1" key="1">
    <citation type="journal article" date="2021" name="Nat. Commun.">
        <title>Genetic determinants of endophytism in the Arabidopsis root mycobiome.</title>
        <authorList>
            <person name="Mesny F."/>
            <person name="Miyauchi S."/>
            <person name="Thiergart T."/>
            <person name="Pickel B."/>
            <person name="Atanasova L."/>
            <person name="Karlsson M."/>
            <person name="Huettel B."/>
            <person name="Barry K.W."/>
            <person name="Haridas S."/>
            <person name="Chen C."/>
            <person name="Bauer D."/>
            <person name="Andreopoulos W."/>
            <person name="Pangilinan J."/>
            <person name="LaButti K."/>
            <person name="Riley R."/>
            <person name="Lipzen A."/>
            <person name="Clum A."/>
            <person name="Drula E."/>
            <person name="Henrissat B."/>
            <person name="Kohler A."/>
            <person name="Grigoriev I.V."/>
            <person name="Martin F.M."/>
            <person name="Hacquard S."/>
        </authorList>
    </citation>
    <scope>NUCLEOTIDE SEQUENCE</scope>
    <source>
        <strain evidence="1">MPI-CAGE-CH-0230</strain>
    </source>
</reference>
<dbReference type="RefSeq" id="XP_046019124.1">
    <property type="nucleotide sequence ID" value="XM_046148765.1"/>
</dbReference>
<gene>
    <name evidence="1" type="ORF">B0I36DRAFT_18936</name>
</gene>
<proteinExistence type="predicted"/>
<protein>
    <submittedName>
        <fullName evidence="1">Uncharacterized protein</fullName>
    </submittedName>
</protein>
<name>A0A9P9C0G1_9PEZI</name>
<evidence type="ECO:0000313" key="1">
    <source>
        <dbReference type="EMBL" id="KAH7041069.1"/>
    </source>
</evidence>
<dbReference type="EMBL" id="JAGTJQ010000001">
    <property type="protein sequence ID" value="KAH7041069.1"/>
    <property type="molecule type" value="Genomic_DNA"/>
</dbReference>
<comment type="caution">
    <text evidence="1">The sequence shown here is derived from an EMBL/GenBank/DDBJ whole genome shotgun (WGS) entry which is preliminary data.</text>
</comment>
<dbReference type="AlphaFoldDB" id="A0A9P9C0G1"/>
<dbReference type="Proteomes" id="UP000756346">
    <property type="component" value="Unassembled WGS sequence"/>
</dbReference>